<dbReference type="GO" id="GO:0006508">
    <property type="term" value="P:proteolysis"/>
    <property type="evidence" value="ECO:0007669"/>
    <property type="project" value="UniProtKB-KW"/>
</dbReference>
<dbReference type="InterPro" id="IPR036440">
    <property type="entry name" value="Peptidase_C15-like_sf"/>
</dbReference>
<evidence type="ECO:0000256" key="5">
    <source>
        <dbReference type="ARBA" id="ARBA00012915"/>
    </source>
</evidence>
<dbReference type="CDD" id="cd00501">
    <property type="entry name" value="Peptidase_C15"/>
    <property type="match status" value="1"/>
</dbReference>
<gene>
    <name evidence="11" type="ORF">SAMN05444422_102311</name>
</gene>
<evidence type="ECO:0000256" key="4">
    <source>
        <dbReference type="ARBA" id="ARBA00006641"/>
    </source>
</evidence>
<sequence length="210" mass="22767">MTTRTVLVTGYEPFGEFETNPARRIARELDGETVADAATVVGRELPVVFDRMESELEGYLEEYDPDIVCGLGLAAGRATLSLERVGINLRDTAGVPDNDDCEVTDDPVDVEGPNAYFATLPLREMKSAMRAADVPTTLSTDAGTHLCNDFLYAARHRAETGDREFRAGFVHVPFAHADAAERDEGEPSMALEAMARGTREGLTVAVEGLE</sequence>
<dbReference type="EMBL" id="FOKW01000002">
    <property type="protein sequence ID" value="SFB83807.1"/>
    <property type="molecule type" value="Genomic_DNA"/>
</dbReference>
<dbReference type="PIRSF" id="PIRSF015592">
    <property type="entry name" value="Prld-crbxl_pptds"/>
    <property type="match status" value="1"/>
</dbReference>
<dbReference type="InterPro" id="IPR000816">
    <property type="entry name" value="Peptidase_C15"/>
</dbReference>
<keyword evidence="12" id="KW-1185">Reference proteome</keyword>
<keyword evidence="8" id="KW-0378">Hydrolase</keyword>
<keyword evidence="6" id="KW-0963">Cytoplasm</keyword>
<dbReference type="RefSeq" id="WP_089786094.1">
    <property type="nucleotide sequence ID" value="NZ_FOKW01000002.1"/>
</dbReference>
<dbReference type="InterPro" id="IPR033693">
    <property type="entry name" value="PGPEP1_Glu_AS"/>
</dbReference>
<dbReference type="GO" id="GO:0005829">
    <property type="term" value="C:cytosol"/>
    <property type="evidence" value="ECO:0007669"/>
    <property type="project" value="InterPro"/>
</dbReference>
<dbReference type="OrthoDB" id="39672at2157"/>
<protein>
    <recommendedName>
        <fullName evidence="5 10">Pyroglutamyl-peptidase I</fullName>
        <ecNumber evidence="5 10">3.4.19.3</ecNumber>
    </recommendedName>
</protein>
<dbReference type="AlphaFoldDB" id="A0A1I1E9Q9"/>
<evidence type="ECO:0000256" key="9">
    <source>
        <dbReference type="ARBA" id="ARBA00022807"/>
    </source>
</evidence>
<keyword evidence="9" id="KW-0788">Thiol protease</keyword>
<evidence type="ECO:0000313" key="12">
    <source>
        <dbReference type="Proteomes" id="UP000199161"/>
    </source>
</evidence>
<comment type="subcellular location">
    <subcellularLocation>
        <location evidence="3">Cytoplasm</location>
    </subcellularLocation>
</comment>
<dbReference type="Pfam" id="PF01470">
    <property type="entry name" value="Peptidase_C15"/>
    <property type="match status" value="1"/>
</dbReference>
<dbReference type="PRINTS" id="PR00706">
    <property type="entry name" value="PYROGLUPTASE"/>
</dbReference>
<dbReference type="Proteomes" id="UP000199161">
    <property type="component" value="Unassembled WGS sequence"/>
</dbReference>
<reference evidence="12" key="1">
    <citation type="submission" date="2016-10" db="EMBL/GenBank/DDBJ databases">
        <authorList>
            <person name="Varghese N."/>
            <person name="Submissions S."/>
        </authorList>
    </citation>
    <scope>NUCLEOTIDE SEQUENCE [LARGE SCALE GENOMIC DNA]</scope>
    <source>
        <strain evidence="12">DSM 13078</strain>
    </source>
</reference>
<evidence type="ECO:0000256" key="6">
    <source>
        <dbReference type="ARBA" id="ARBA00022490"/>
    </source>
</evidence>
<name>A0A1I1E9Q9_NATHA</name>
<dbReference type="Gene3D" id="3.40.630.20">
    <property type="entry name" value="Peptidase C15, pyroglutamyl peptidase I-like"/>
    <property type="match status" value="1"/>
</dbReference>
<evidence type="ECO:0000256" key="8">
    <source>
        <dbReference type="ARBA" id="ARBA00022801"/>
    </source>
</evidence>
<dbReference type="EC" id="3.4.19.3" evidence="5 10"/>
<evidence type="ECO:0000256" key="3">
    <source>
        <dbReference type="ARBA" id="ARBA00004496"/>
    </source>
</evidence>
<feature type="active site" evidence="10">
    <location>
        <position position="83"/>
    </location>
</feature>
<dbReference type="PANTHER" id="PTHR23402:SF1">
    <property type="entry name" value="PYROGLUTAMYL-PEPTIDASE I"/>
    <property type="match status" value="1"/>
</dbReference>
<accession>A0A1I1E9Q9</accession>
<evidence type="ECO:0000256" key="1">
    <source>
        <dbReference type="ARBA" id="ARBA00001770"/>
    </source>
</evidence>
<organism evidence="11 12">
    <name type="scientific">Natronobacterium haloterrestre</name>
    <name type="common">Halobiforma haloterrestris</name>
    <dbReference type="NCBI Taxonomy" id="148448"/>
    <lineage>
        <taxon>Archaea</taxon>
        <taxon>Methanobacteriati</taxon>
        <taxon>Methanobacteriota</taxon>
        <taxon>Stenosarchaea group</taxon>
        <taxon>Halobacteria</taxon>
        <taxon>Halobacteriales</taxon>
        <taxon>Natrialbaceae</taxon>
        <taxon>Natronobacterium</taxon>
    </lineage>
</organism>
<comment type="catalytic activity">
    <reaction evidence="1 10">
        <text>Release of an N-terminal pyroglutamyl group from a polypeptide, the second amino acid generally not being Pro.</text>
        <dbReference type="EC" id="3.4.19.3"/>
    </reaction>
</comment>
<dbReference type="GO" id="GO:0016920">
    <property type="term" value="F:pyroglutamyl-peptidase activity"/>
    <property type="evidence" value="ECO:0007669"/>
    <property type="project" value="UniProtKB-EC"/>
</dbReference>
<comment type="similarity">
    <text evidence="4">Belongs to the peptidase C15 family.</text>
</comment>
<comment type="function">
    <text evidence="2">Removes 5-oxoproline from various penultimate amino acid residues except L-proline.</text>
</comment>
<keyword evidence="7" id="KW-0645">Protease</keyword>
<dbReference type="SUPFAM" id="SSF53182">
    <property type="entry name" value="Pyrrolidone carboxyl peptidase (pyroglutamate aminopeptidase)"/>
    <property type="match status" value="1"/>
</dbReference>
<dbReference type="PROSITE" id="PS01333">
    <property type="entry name" value="PYRASE_GLU"/>
    <property type="match status" value="1"/>
</dbReference>
<dbReference type="InterPro" id="IPR016125">
    <property type="entry name" value="Peptidase_C15-like"/>
</dbReference>
<dbReference type="PANTHER" id="PTHR23402">
    <property type="entry name" value="PROTEASE FAMILY C15 PYROGLUTAMYL-PEPTIDASE I-RELATED"/>
    <property type="match status" value="1"/>
</dbReference>
<evidence type="ECO:0000256" key="7">
    <source>
        <dbReference type="ARBA" id="ARBA00022670"/>
    </source>
</evidence>
<evidence type="ECO:0000256" key="10">
    <source>
        <dbReference type="PROSITE-ProRule" id="PRU10076"/>
    </source>
</evidence>
<evidence type="ECO:0000256" key="2">
    <source>
        <dbReference type="ARBA" id="ARBA00002280"/>
    </source>
</evidence>
<proteinExistence type="inferred from homology"/>
<evidence type="ECO:0000313" key="11">
    <source>
        <dbReference type="EMBL" id="SFB83807.1"/>
    </source>
</evidence>